<dbReference type="Proteomes" id="UP001165085">
    <property type="component" value="Unassembled WGS sequence"/>
</dbReference>
<dbReference type="PANTHER" id="PTHR10663">
    <property type="entry name" value="GUANYL-NUCLEOTIDE EXCHANGE FACTOR"/>
    <property type="match status" value="1"/>
</dbReference>
<proteinExistence type="predicted"/>
<dbReference type="FunFam" id="1.10.1000.11:FF:000002">
    <property type="entry name" value="Cytohesin 1"/>
    <property type="match status" value="1"/>
</dbReference>
<feature type="domain" description="SEC7" evidence="2">
    <location>
        <begin position="353"/>
        <end position="537"/>
    </location>
</feature>
<reference evidence="4" key="1">
    <citation type="journal article" date="2023" name="Commun. Biol.">
        <title>Genome analysis of Parmales, the sister group of diatoms, reveals the evolutionary specialization of diatoms from phago-mixotrophs to photoautotrophs.</title>
        <authorList>
            <person name="Ban H."/>
            <person name="Sato S."/>
            <person name="Yoshikawa S."/>
            <person name="Yamada K."/>
            <person name="Nakamura Y."/>
            <person name="Ichinomiya M."/>
            <person name="Sato N."/>
            <person name="Blanc-Mathieu R."/>
            <person name="Endo H."/>
            <person name="Kuwata A."/>
            <person name="Ogata H."/>
        </authorList>
    </citation>
    <scope>NUCLEOTIDE SEQUENCE [LARGE SCALE GENOMIC DNA]</scope>
    <source>
        <strain evidence="4">NIES 3701</strain>
    </source>
</reference>
<dbReference type="Gene3D" id="1.10.1000.11">
    <property type="entry name" value="Arf Nucleotide-binding Site Opener,domain 2"/>
    <property type="match status" value="1"/>
</dbReference>
<evidence type="ECO:0000256" key="1">
    <source>
        <dbReference type="SAM" id="MobiDB-lite"/>
    </source>
</evidence>
<dbReference type="SMART" id="SM00222">
    <property type="entry name" value="Sec7"/>
    <property type="match status" value="1"/>
</dbReference>
<comment type="caution">
    <text evidence="3">The sequence shown here is derived from an EMBL/GenBank/DDBJ whole genome shotgun (WGS) entry which is preliminary data.</text>
</comment>
<feature type="region of interest" description="Disordered" evidence="1">
    <location>
        <begin position="1232"/>
        <end position="1300"/>
    </location>
</feature>
<dbReference type="InterPro" id="IPR035999">
    <property type="entry name" value="Sec7_dom_sf"/>
</dbReference>
<dbReference type="OrthoDB" id="430364at2759"/>
<sequence length="1300" mass="142841">MYCNFLSSLCTDPRVPGTVTYDALTVLVRLINSKVFYDFRGKLKVIYDLYMDAVLETKFEEITRTSSDIILSLILTLTTGVVERFSFDLLGTSSSSPPPSSSSSDGGPPSLSSLHFTLFKQTVNTTITSSPLTSRHGLTQLTLIIKCLFTNNCSSRYDILKLVIREMVVDYSDMYLSVLNDCLESLTLGEGEEEEEGIVKLLRGECCKNLLLLSQVEGLEYTSLILRIIFTMFLKTRNLMKLQFEIFFTSVHLRILEAGSVGAQVLALESLLEFIDSPKALTEVYGNYDVDLDCSNLYVSLVQGLLKFVDSDQRTEDDERTRLSRLGAIAVMEGVCVRMQDANCVVSGGSEVKKKKDRIQIVVDNFNSRNKNWREAAGDLVEDSAEGVARFLFETKGVDRTVVGEYLSKGPKEKYPFNTSVLYSYLTLLEYTTFLPSLRLFLLRFRMPGEAQCIDRLMEAFSEAYFEKGAKEFKTGDGVFVMAFSIIMLNTDLHNPNMEDEKRMTVEDFVRNNRGIDGGDDLDRDFLVGLYHDIKGEEIQVQQTASEAVTDVRQIDGLLKQSPSLMVQVKEGVHAKDMFECIAPDLLAGCAAVFEGAVEDEDAWEGIRSFERYGEACGGFGMEEEFNDMIVLLLRYGREFCRTVGPSIFKNEECLYQLLGENAGDCEKVVVGGAGYKGLLALRAALGMVKRYAGMVRNGWVNLLECLFLLRSRQALPDALSEMEDFADAEGSRLPNSPFRERSEGRAREYVKGVDGGAGSEGGGFWGGISKVVFGGWEEPEVPPPPPTPDSPAPAALRGMTTAEAVKGIVGREQLDVAFATAANTSPAGRAFIIKVLLQCRIRTPNDEVEPSPCFEDQASLSLELASRVLLSSKSSASQTWPLLHDHVANIIKGDLPYLQERAAVVLLGAFFHLDDGGEMRDMMIDTVKMICFIKKEWVRHMADRIGSGLNRILKTSTFAKAKEWDILFDLCSLTGEFSSGRGYIFTGLQNCLNESVEGVVDCGRGVRCIALLLKFSKGDWEGDMRDSVESMKMIGDVWSGIVDAGGPKAGDERGLVEICSCFHELTKGKDVKVSKMAAEQMGRILSLVQPKSVACEVWTSIFRNVLLNPPAIHMVAGGGGGGVYVVNEEVRVKCCETMARTALLCFPYLVEEMGGTGTGGDELKRMVDRIAELFKENVTARSNTGFIFESTIHSCINMVNVFGLEEFKKGGLGAYGKTRIKEELKRAGVDDEIWGEGGAGPGGDGPGPSQEKKREQVARVREEGGGGGGGGGKEEGARENSAFDPSAPPLSNPQDTFVA</sequence>
<dbReference type="PROSITE" id="PS50190">
    <property type="entry name" value="SEC7"/>
    <property type="match status" value="1"/>
</dbReference>
<evidence type="ECO:0000313" key="4">
    <source>
        <dbReference type="Proteomes" id="UP001165085"/>
    </source>
</evidence>
<feature type="compositionally biased region" description="Basic and acidic residues" evidence="1">
    <location>
        <begin position="1251"/>
        <end position="1265"/>
    </location>
</feature>
<dbReference type="Gene3D" id="1.10.220.20">
    <property type="match status" value="1"/>
</dbReference>
<dbReference type="GO" id="GO:0012505">
    <property type="term" value="C:endomembrane system"/>
    <property type="evidence" value="ECO:0007669"/>
    <property type="project" value="UniProtKB-ARBA"/>
</dbReference>
<dbReference type="InterPro" id="IPR032691">
    <property type="entry name" value="Mon2/Sec7/BIG1-like_HUS"/>
</dbReference>
<feature type="compositionally biased region" description="Gly residues" evidence="1">
    <location>
        <begin position="1236"/>
        <end position="1247"/>
    </location>
</feature>
<dbReference type="InterPro" id="IPR023394">
    <property type="entry name" value="Sec7_C_sf"/>
</dbReference>
<dbReference type="Pfam" id="PF01369">
    <property type="entry name" value="Sec7"/>
    <property type="match status" value="1"/>
</dbReference>
<keyword evidence="4" id="KW-1185">Reference proteome</keyword>
<dbReference type="GO" id="GO:0032012">
    <property type="term" value="P:regulation of ARF protein signal transduction"/>
    <property type="evidence" value="ECO:0007669"/>
    <property type="project" value="InterPro"/>
</dbReference>
<evidence type="ECO:0000259" key="2">
    <source>
        <dbReference type="PROSITE" id="PS50190"/>
    </source>
</evidence>
<dbReference type="InterPro" id="IPR000904">
    <property type="entry name" value="Sec7_dom"/>
</dbReference>
<dbReference type="GO" id="GO:0005737">
    <property type="term" value="C:cytoplasm"/>
    <property type="evidence" value="ECO:0007669"/>
    <property type="project" value="UniProtKB-ARBA"/>
</dbReference>
<dbReference type="SUPFAM" id="SSF48425">
    <property type="entry name" value="Sec7 domain"/>
    <property type="match status" value="1"/>
</dbReference>
<dbReference type="PANTHER" id="PTHR10663:SF388">
    <property type="entry name" value="GOLGI-SPECIFIC BREFELDIN A-RESISTANCE GUANINE NUCLEOTIDE EXCHANGE FACTOR 1"/>
    <property type="match status" value="1"/>
</dbReference>
<dbReference type="Pfam" id="PF12783">
    <property type="entry name" value="Sec7-like_HUS"/>
    <property type="match status" value="1"/>
</dbReference>
<accession>A0A9W7A690</accession>
<dbReference type="EMBL" id="BRXY01000109">
    <property type="protein sequence ID" value="GMH66537.1"/>
    <property type="molecule type" value="Genomic_DNA"/>
</dbReference>
<organism evidence="3 4">
    <name type="scientific">Triparma strigata</name>
    <dbReference type="NCBI Taxonomy" id="1606541"/>
    <lineage>
        <taxon>Eukaryota</taxon>
        <taxon>Sar</taxon>
        <taxon>Stramenopiles</taxon>
        <taxon>Ochrophyta</taxon>
        <taxon>Bolidophyceae</taxon>
        <taxon>Parmales</taxon>
        <taxon>Triparmaceae</taxon>
        <taxon>Triparma</taxon>
    </lineage>
</organism>
<name>A0A9W7A690_9STRA</name>
<protein>
    <recommendedName>
        <fullName evidence="2">SEC7 domain-containing protein</fullName>
    </recommendedName>
</protein>
<dbReference type="GO" id="GO:0016192">
    <property type="term" value="P:vesicle-mediated transport"/>
    <property type="evidence" value="ECO:0007669"/>
    <property type="project" value="UniProtKB-ARBA"/>
</dbReference>
<evidence type="ECO:0000313" key="3">
    <source>
        <dbReference type="EMBL" id="GMH66537.1"/>
    </source>
</evidence>
<gene>
    <name evidence="3" type="ORF">TrST_g737</name>
</gene>
<dbReference type="CDD" id="cd00171">
    <property type="entry name" value="Sec7"/>
    <property type="match status" value="1"/>
</dbReference>
<dbReference type="GO" id="GO:0005085">
    <property type="term" value="F:guanyl-nucleotide exchange factor activity"/>
    <property type="evidence" value="ECO:0007669"/>
    <property type="project" value="InterPro"/>
</dbReference>